<feature type="transmembrane region" description="Helical" evidence="1">
    <location>
        <begin position="140"/>
        <end position="161"/>
    </location>
</feature>
<accession>A0A329R6J3</accession>
<evidence type="ECO:0000313" key="3">
    <source>
        <dbReference type="Proteomes" id="UP000250462"/>
    </source>
</evidence>
<feature type="transmembrane region" description="Helical" evidence="1">
    <location>
        <begin position="52"/>
        <end position="71"/>
    </location>
</feature>
<dbReference type="EMBL" id="QMIG01000001">
    <property type="protein sequence ID" value="RAW18648.1"/>
    <property type="molecule type" value="Genomic_DNA"/>
</dbReference>
<sequence>MIMSTENAAAGTAGSARLPREKIELLPALRDLALISVIGWSLQLMVTDMSPLAALAGMAGLYGICAGGLVLARFVPFYLPSVAWISLLGIAATLPMVPWDQAVLHLVEEIDFLALSVPCLAYAGLAVSSREIDVVKRSGWKLLVIAIFVLAGTYLGSAVIADTVLRITG</sequence>
<reference evidence="2 3" key="1">
    <citation type="submission" date="2018-06" db="EMBL/GenBank/DDBJ databases">
        <title>Phytoactinopolyspora halophila sp. nov., a novel halophilic actinomycete isolated from a saline soil in China.</title>
        <authorList>
            <person name="Tang S.-K."/>
        </authorList>
    </citation>
    <scope>NUCLEOTIDE SEQUENCE [LARGE SCALE GENOMIC DNA]</scope>
    <source>
        <strain evidence="2 3">YIM 96934</strain>
    </source>
</reference>
<evidence type="ECO:0000256" key="1">
    <source>
        <dbReference type="SAM" id="Phobius"/>
    </source>
</evidence>
<keyword evidence="1" id="KW-0812">Transmembrane</keyword>
<keyword evidence="3" id="KW-1185">Reference proteome</keyword>
<comment type="caution">
    <text evidence="2">The sequence shown here is derived from an EMBL/GenBank/DDBJ whole genome shotgun (WGS) entry which is preliminary data.</text>
</comment>
<dbReference type="Proteomes" id="UP000250462">
    <property type="component" value="Unassembled WGS sequence"/>
</dbReference>
<protein>
    <submittedName>
        <fullName evidence="2">Uncharacterized protein</fullName>
    </submittedName>
</protein>
<keyword evidence="1" id="KW-0472">Membrane</keyword>
<feature type="transmembrane region" description="Helical" evidence="1">
    <location>
        <begin position="78"/>
        <end position="98"/>
    </location>
</feature>
<gene>
    <name evidence="2" type="ORF">DPM12_00785</name>
</gene>
<keyword evidence="1" id="KW-1133">Transmembrane helix</keyword>
<dbReference type="AlphaFoldDB" id="A0A329R6J3"/>
<name>A0A329R6J3_9ACTN</name>
<proteinExistence type="predicted"/>
<feature type="transmembrane region" description="Helical" evidence="1">
    <location>
        <begin position="110"/>
        <end position="128"/>
    </location>
</feature>
<evidence type="ECO:0000313" key="2">
    <source>
        <dbReference type="EMBL" id="RAW18648.1"/>
    </source>
</evidence>
<organism evidence="2 3">
    <name type="scientific">Phytoactinopolyspora halophila</name>
    <dbReference type="NCBI Taxonomy" id="1981511"/>
    <lineage>
        <taxon>Bacteria</taxon>
        <taxon>Bacillati</taxon>
        <taxon>Actinomycetota</taxon>
        <taxon>Actinomycetes</taxon>
        <taxon>Jiangellales</taxon>
        <taxon>Jiangellaceae</taxon>
        <taxon>Phytoactinopolyspora</taxon>
    </lineage>
</organism>